<dbReference type="PANTHER" id="PTHR36488">
    <property type="entry name" value="CASP-LIKE PROTEIN 1U1"/>
    <property type="match status" value="1"/>
</dbReference>
<comment type="caution">
    <text evidence="10">The sequence shown here is derived from an EMBL/GenBank/DDBJ whole genome shotgun (WGS) entry which is preliminary data.</text>
</comment>
<dbReference type="InterPro" id="IPR006459">
    <property type="entry name" value="CASP/CASPL"/>
</dbReference>
<feature type="domain" description="Casparian strip membrane protein" evidence="9">
    <location>
        <begin position="26"/>
        <end position="168"/>
    </location>
</feature>
<sequence>MDSEKQKQNATFTAPTQSANGFLFIIAQYILRIFVIAFTLAGAIITATAYESVNIFGIVMDAKYTYSAAFRFKVLADFVVCGLSVSSVLILTALNRPKSNLKNYFYLFLHDLVSLLLLVSGCSSGLAIGFVALFGQQKTGWVPICFRVQQYCIKTTVGIVSTLIAVVCLHLLVVLSAYKLKSARI</sequence>
<proteinExistence type="inferred from homology"/>
<feature type="transmembrane region" description="Helical" evidence="8">
    <location>
        <begin position="21"/>
        <end position="50"/>
    </location>
</feature>
<evidence type="ECO:0000259" key="9">
    <source>
        <dbReference type="Pfam" id="PF04535"/>
    </source>
</evidence>
<dbReference type="GO" id="GO:0005886">
    <property type="term" value="C:plasma membrane"/>
    <property type="evidence" value="ECO:0007669"/>
    <property type="project" value="UniProtKB-SubCell"/>
</dbReference>
<comment type="subcellular location">
    <subcellularLocation>
        <location evidence="1 8">Cell membrane</location>
        <topology evidence="1 8">Multi-pass membrane protein</topology>
    </subcellularLocation>
</comment>
<dbReference type="InterPro" id="IPR006702">
    <property type="entry name" value="CASP_dom"/>
</dbReference>
<accession>A0ABD3RLS1</accession>
<feature type="transmembrane region" description="Helical" evidence="8">
    <location>
        <begin position="155"/>
        <end position="178"/>
    </location>
</feature>
<evidence type="ECO:0000256" key="8">
    <source>
        <dbReference type="RuleBase" id="RU361233"/>
    </source>
</evidence>
<dbReference type="InterPro" id="IPR044173">
    <property type="entry name" value="CASPL"/>
</dbReference>
<organism evidence="10 11">
    <name type="scientific">Penstemon smallii</name>
    <dbReference type="NCBI Taxonomy" id="265156"/>
    <lineage>
        <taxon>Eukaryota</taxon>
        <taxon>Viridiplantae</taxon>
        <taxon>Streptophyta</taxon>
        <taxon>Embryophyta</taxon>
        <taxon>Tracheophyta</taxon>
        <taxon>Spermatophyta</taxon>
        <taxon>Magnoliopsida</taxon>
        <taxon>eudicotyledons</taxon>
        <taxon>Gunneridae</taxon>
        <taxon>Pentapetalae</taxon>
        <taxon>asterids</taxon>
        <taxon>lamiids</taxon>
        <taxon>Lamiales</taxon>
        <taxon>Plantaginaceae</taxon>
        <taxon>Cheloneae</taxon>
        <taxon>Penstemon</taxon>
    </lineage>
</organism>
<comment type="similarity">
    <text evidence="2 8">Belongs to the Casparian strip membrane proteins (CASP) family.</text>
</comment>
<keyword evidence="5 8" id="KW-0812">Transmembrane</keyword>
<dbReference type="Pfam" id="PF04535">
    <property type="entry name" value="CASP_dom"/>
    <property type="match status" value="1"/>
</dbReference>
<dbReference type="EMBL" id="JBJXBP010000008">
    <property type="protein sequence ID" value="KAL3813927.1"/>
    <property type="molecule type" value="Genomic_DNA"/>
</dbReference>
<evidence type="ECO:0000256" key="3">
    <source>
        <dbReference type="ARBA" id="ARBA00011489"/>
    </source>
</evidence>
<evidence type="ECO:0000313" key="11">
    <source>
        <dbReference type="Proteomes" id="UP001634393"/>
    </source>
</evidence>
<dbReference type="AlphaFoldDB" id="A0ABD3RLS1"/>
<comment type="subunit">
    <text evidence="3 8">Homodimer and heterodimers.</text>
</comment>
<dbReference type="NCBIfam" id="TIGR01569">
    <property type="entry name" value="A_tha_TIGR01569"/>
    <property type="match status" value="1"/>
</dbReference>
<name>A0ABD3RLS1_9LAMI</name>
<gene>
    <name evidence="10" type="ORF">ACJIZ3_015195</name>
</gene>
<evidence type="ECO:0000256" key="7">
    <source>
        <dbReference type="ARBA" id="ARBA00023136"/>
    </source>
</evidence>
<keyword evidence="7 8" id="KW-0472">Membrane</keyword>
<feature type="transmembrane region" description="Helical" evidence="8">
    <location>
        <begin position="106"/>
        <end position="135"/>
    </location>
</feature>
<keyword evidence="11" id="KW-1185">Reference proteome</keyword>
<reference evidence="10 11" key="1">
    <citation type="submission" date="2024-12" db="EMBL/GenBank/DDBJ databases">
        <title>The unique morphological basis and parallel evolutionary history of personate flowers in Penstemon.</title>
        <authorList>
            <person name="Depatie T.H."/>
            <person name="Wessinger C.A."/>
        </authorList>
    </citation>
    <scope>NUCLEOTIDE SEQUENCE [LARGE SCALE GENOMIC DNA]</scope>
    <source>
        <strain evidence="10">WTNN_2</strain>
        <tissue evidence="10">Leaf</tissue>
    </source>
</reference>
<feature type="transmembrane region" description="Helical" evidence="8">
    <location>
        <begin position="70"/>
        <end position="94"/>
    </location>
</feature>
<dbReference type="PANTHER" id="PTHR36488:SF8">
    <property type="entry name" value="CASP-LIKE PROTEIN 1U1"/>
    <property type="match status" value="1"/>
</dbReference>
<evidence type="ECO:0000256" key="4">
    <source>
        <dbReference type="ARBA" id="ARBA00022475"/>
    </source>
</evidence>
<evidence type="ECO:0000256" key="5">
    <source>
        <dbReference type="ARBA" id="ARBA00022692"/>
    </source>
</evidence>
<evidence type="ECO:0000313" key="10">
    <source>
        <dbReference type="EMBL" id="KAL3813927.1"/>
    </source>
</evidence>
<keyword evidence="6 8" id="KW-1133">Transmembrane helix</keyword>
<evidence type="ECO:0000256" key="6">
    <source>
        <dbReference type="ARBA" id="ARBA00022989"/>
    </source>
</evidence>
<evidence type="ECO:0000256" key="1">
    <source>
        <dbReference type="ARBA" id="ARBA00004651"/>
    </source>
</evidence>
<dbReference type="Proteomes" id="UP001634393">
    <property type="component" value="Unassembled WGS sequence"/>
</dbReference>
<protein>
    <recommendedName>
        <fullName evidence="8">CASP-like protein</fullName>
    </recommendedName>
</protein>
<evidence type="ECO:0000256" key="2">
    <source>
        <dbReference type="ARBA" id="ARBA00007651"/>
    </source>
</evidence>
<keyword evidence="4 8" id="KW-1003">Cell membrane</keyword>